<dbReference type="AlphaFoldDB" id="A0AAE4DWA5"/>
<sequence>MNWPVKMIPPGEKVTGIRWSRWFFSFLSILLALVLCWGGSKVITTAEASELLKLFTLLFLFGLLAFTIIVPVRIYYYGLCLSVFEAREHEAALTRKDWTEWASQKFHVSAYKLFLPSVISQTDIALSDFHEIYNDQQLKLRGHNNSAYTEEQLIYELLASVRARLFRLRESCVFDVVFTYSSTYITFSTFKECWNAIGFNDDCLGDYYHWDKTLEKEFDTLSDIAVGRASIIISINIEGVGGGISLAQQSSLQFCW</sequence>
<accession>A0AAE4DWA5</accession>
<gene>
    <name evidence="2" type="ORF">MX989_11110</name>
</gene>
<keyword evidence="1" id="KW-1133">Transmembrane helix</keyword>
<evidence type="ECO:0000313" key="2">
    <source>
        <dbReference type="EMBL" id="MDR9946623.1"/>
    </source>
</evidence>
<proteinExistence type="predicted"/>
<comment type="caution">
    <text evidence="2">The sequence shown here is derived from an EMBL/GenBank/DDBJ whole genome shotgun (WGS) entry which is preliminary data.</text>
</comment>
<name>A0AAE4DWA5_9ENTR</name>
<dbReference type="Proteomes" id="UP001185068">
    <property type="component" value="Unassembled WGS sequence"/>
</dbReference>
<reference evidence="2" key="1">
    <citation type="submission" date="2022-11" db="EMBL/GenBank/DDBJ databases">
        <title>blaNDM-1 and qnrB1 co-producing ST413 Enterobacter.</title>
        <authorList>
            <person name="Halder G."/>
            <person name="Chaudhuri B."/>
            <person name="Dutta S."/>
        </authorList>
    </citation>
    <scope>NUCLEOTIDE SEQUENCE</scope>
    <source>
        <strain evidence="2">PEER684</strain>
    </source>
</reference>
<keyword evidence="1" id="KW-0472">Membrane</keyword>
<dbReference type="EMBL" id="JALLIR010000001">
    <property type="protein sequence ID" value="MDR9946623.1"/>
    <property type="molecule type" value="Genomic_DNA"/>
</dbReference>
<evidence type="ECO:0000256" key="1">
    <source>
        <dbReference type="SAM" id="Phobius"/>
    </source>
</evidence>
<protein>
    <submittedName>
        <fullName evidence="2">Uncharacterized protein</fullName>
    </submittedName>
</protein>
<dbReference type="RefSeq" id="WP_310822133.1">
    <property type="nucleotide sequence ID" value="NZ_JALLIR010000001.1"/>
</dbReference>
<organism evidence="2 3">
    <name type="scientific">Enterobacter sichuanensis</name>
    <dbReference type="NCBI Taxonomy" id="2071710"/>
    <lineage>
        <taxon>Bacteria</taxon>
        <taxon>Pseudomonadati</taxon>
        <taxon>Pseudomonadota</taxon>
        <taxon>Gammaproteobacteria</taxon>
        <taxon>Enterobacterales</taxon>
        <taxon>Enterobacteriaceae</taxon>
        <taxon>Enterobacter</taxon>
        <taxon>Enterobacter cloacae complex</taxon>
    </lineage>
</organism>
<evidence type="ECO:0000313" key="3">
    <source>
        <dbReference type="Proteomes" id="UP001185068"/>
    </source>
</evidence>
<feature type="transmembrane region" description="Helical" evidence="1">
    <location>
        <begin position="20"/>
        <end position="39"/>
    </location>
</feature>
<keyword evidence="1" id="KW-0812">Transmembrane</keyword>
<feature type="transmembrane region" description="Helical" evidence="1">
    <location>
        <begin position="51"/>
        <end position="76"/>
    </location>
</feature>